<dbReference type="Proteomes" id="UP000439113">
    <property type="component" value="Unassembled WGS sequence"/>
</dbReference>
<gene>
    <name evidence="2" type="ORF">GJ654_18595</name>
</gene>
<protein>
    <submittedName>
        <fullName evidence="2">Uncharacterized protein</fullName>
    </submittedName>
</protein>
<evidence type="ECO:0000313" key="2">
    <source>
        <dbReference type="EMBL" id="MTV32993.1"/>
    </source>
</evidence>
<dbReference type="RefSeq" id="WP_155447674.1">
    <property type="nucleotide sequence ID" value="NZ_JAOQNR010000024.1"/>
</dbReference>
<dbReference type="AlphaFoldDB" id="A0A6N8DUZ4"/>
<comment type="caution">
    <text evidence="2">The sequence shown here is derived from an EMBL/GenBank/DDBJ whole genome shotgun (WGS) entry which is preliminary data.</text>
</comment>
<name>A0A6N8DUZ4_RHOAC</name>
<proteinExistence type="predicted"/>
<feature type="compositionally biased region" description="Basic and acidic residues" evidence="1">
    <location>
        <begin position="1"/>
        <end position="11"/>
    </location>
</feature>
<reference evidence="2 3" key="1">
    <citation type="submission" date="2019-11" db="EMBL/GenBank/DDBJ databases">
        <title>Whole-genome sequence of a Rhodoblastus acidophilus DSM 142.</title>
        <authorList>
            <person name="Kyndt J.A."/>
            <person name="Meyer T.E."/>
        </authorList>
    </citation>
    <scope>NUCLEOTIDE SEQUENCE [LARGE SCALE GENOMIC DNA]</scope>
    <source>
        <strain evidence="2 3">DSM 142</strain>
    </source>
</reference>
<evidence type="ECO:0000256" key="1">
    <source>
        <dbReference type="SAM" id="MobiDB-lite"/>
    </source>
</evidence>
<feature type="region of interest" description="Disordered" evidence="1">
    <location>
        <begin position="1"/>
        <end position="22"/>
    </location>
</feature>
<accession>A0A6N8DUZ4</accession>
<organism evidence="2 3">
    <name type="scientific">Rhodoblastus acidophilus</name>
    <name type="common">Rhodopseudomonas acidophila</name>
    <dbReference type="NCBI Taxonomy" id="1074"/>
    <lineage>
        <taxon>Bacteria</taxon>
        <taxon>Pseudomonadati</taxon>
        <taxon>Pseudomonadota</taxon>
        <taxon>Alphaproteobacteria</taxon>
        <taxon>Hyphomicrobiales</taxon>
        <taxon>Rhodoblastaceae</taxon>
        <taxon>Rhodoblastus</taxon>
    </lineage>
</organism>
<sequence>MNQHAKPDKPPKPNSRSFASASSPLNWSAMRYKKPAPRWPPRLLFLNRKVPKTHGLRAVLADAYKTARRLDRRGYAPNDDDKAMTDKQAGRRLVFLALLICPLDLEVWQAKEAGQVVRVA</sequence>
<dbReference type="EMBL" id="WNKS01000025">
    <property type="protein sequence ID" value="MTV32993.1"/>
    <property type="molecule type" value="Genomic_DNA"/>
</dbReference>
<evidence type="ECO:0000313" key="3">
    <source>
        <dbReference type="Proteomes" id="UP000439113"/>
    </source>
</evidence>